<evidence type="ECO:0000313" key="4">
    <source>
        <dbReference type="Proteomes" id="UP000266005"/>
    </source>
</evidence>
<dbReference type="Proteomes" id="UP000266005">
    <property type="component" value="Unassembled WGS sequence"/>
</dbReference>
<dbReference type="RefSeq" id="WP_119432050.1">
    <property type="nucleotide sequence ID" value="NZ_QWGE01000003.1"/>
</dbReference>
<organism evidence="3 4">
    <name type="scientific">Pontibacter oryzae</name>
    <dbReference type="NCBI Taxonomy" id="2304593"/>
    <lineage>
        <taxon>Bacteria</taxon>
        <taxon>Pseudomonadati</taxon>
        <taxon>Bacteroidota</taxon>
        <taxon>Cytophagia</taxon>
        <taxon>Cytophagales</taxon>
        <taxon>Hymenobacteraceae</taxon>
        <taxon>Pontibacter</taxon>
    </lineage>
</organism>
<dbReference type="InterPro" id="IPR011250">
    <property type="entry name" value="OMP/PagP_B-barrel"/>
</dbReference>
<comment type="caution">
    <text evidence="3">The sequence shown here is derived from an EMBL/GenBank/DDBJ whole genome shotgun (WGS) entry which is preliminary data.</text>
</comment>
<gene>
    <name evidence="3" type="ORF">D1627_09695</name>
</gene>
<dbReference type="Gene3D" id="2.40.160.20">
    <property type="match status" value="1"/>
</dbReference>
<sequence>MKKIIILALLTLCSVAGFAQEDVGPHTIMQNHNLFSTAPNSGIGIKGGVNFASVHGSDKDKYGSVNSHTSFHAGVYAQFAISELFSIQPELLYSRKGFERQDSVYRLDYLEVPVLAVFNITDNLSVHLGPQVGVMMSAKVEDEEIDLEPYHTFDYGAAAGIEGRISRFRLGTRYVHSFGDLRKENDSGNSINEDVKNGVIQVYLGVGF</sequence>
<dbReference type="OrthoDB" id="947434at2"/>
<evidence type="ECO:0000256" key="1">
    <source>
        <dbReference type="SAM" id="SignalP"/>
    </source>
</evidence>
<dbReference type="Pfam" id="PF13568">
    <property type="entry name" value="OMP_b-brl_2"/>
    <property type="match status" value="1"/>
</dbReference>
<dbReference type="AlphaFoldDB" id="A0A399S3T1"/>
<name>A0A399S3T1_9BACT</name>
<evidence type="ECO:0000259" key="2">
    <source>
        <dbReference type="Pfam" id="PF13568"/>
    </source>
</evidence>
<keyword evidence="4" id="KW-1185">Reference proteome</keyword>
<accession>A0A399S3T1</accession>
<keyword evidence="1" id="KW-0732">Signal</keyword>
<dbReference type="SUPFAM" id="SSF56925">
    <property type="entry name" value="OMPA-like"/>
    <property type="match status" value="1"/>
</dbReference>
<reference evidence="4" key="1">
    <citation type="submission" date="2018-08" db="EMBL/GenBank/DDBJ databases">
        <title>Mucilaginibacter sp. MYSH2.</title>
        <authorList>
            <person name="Seo T."/>
        </authorList>
    </citation>
    <scope>NUCLEOTIDE SEQUENCE [LARGE SCALE GENOMIC DNA]</scope>
    <source>
        <strain evidence="4">KIRAN</strain>
    </source>
</reference>
<feature type="chain" id="PRO_5017364578" evidence="1">
    <location>
        <begin position="20"/>
        <end position="208"/>
    </location>
</feature>
<dbReference type="InterPro" id="IPR025665">
    <property type="entry name" value="Beta-barrel_OMP_2"/>
</dbReference>
<dbReference type="EMBL" id="QWGE01000003">
    <property type="protein sequence ID" value="RIJ37394.1"/>
    <property type="molecule type" value="Genomic_DNA"/>
</dbReference>
<protein>
    <submittedName>
        <fullName evidence="3">PorT family protein</fullName>
    </submittedName>
</protein>
<proteinExistence type="predicted"/>
<feature type="signal peptide" evidence="1">
    <location>
        <begin position="1"/>
        <end position="19"/>
    </location>
</feature>
<feature type="domain" description="Outer membrane protein beta-barrel" evidence="2">
    <location>
        <begin position="40"/>
        <end position="181"/>
    </location>
</feature>
<evidence type="ECO:0000313" key="3">
    <source>
        <dbReference type="EMBL" id="RIJ37394.1"/>
    </source>
</evidence>